<evidence type="ECO:0000313" key="4">
    <source>
        <dbReference type="EMBL" id="KAK0752470.1"/>
    </source>
</evidence>
<evidence type="ECO:0000313" key="5">
    <source>
        <dbReference type="Proteomes" id="UP001172155"/>
    </source>
</evidence>
<dbReference type="InterPro" id="IPR002347">
    <property type="entry name" value="SDR_fam"/>
</dbReference>
<accession>A0AA40F7A1</accession>
<evidence type="ECO:0000256" key="3">
    <source>
        <dbReference type="RuleBase" id="RU000363"/>
    </source>
</evidence>
<dbReference type="PANTHER" id="PTHR42760:SF37">
    <property type="entry name" value="CLAVALDEHYDE DEHYDROGENASE"/>
    <property type="match status" value="1"/>
</dbReference>
<keyword evidence="2" id="KW-0560">Oxidoreductase</keyword>
<dbReference type="PANTHER" id="PTHR42760">
    <property type="entry name" value="SHORT-CHAIN DEHYDROGENASES/REDUCTASES FAMILY MEMBER"/>
    <property type="match status" value="1"/>
</dbReference>
<dbReference type="InterPro" id="IPR036291">
    <property type="entry name" value="NAD(P)-bd_dom_sf"/>
</dbReference>
<sequence length="289" mass="30623">MYGSNTSYDVYPSIDLSNPALSLTGRVAIITGAGRGIGGKGIVPAFARAGPRGLVLVGTKRDALRTVEAAVREINPAVETLVVAANIADAAWVARLFAEVATTFGHADILVNNGGVNTGGGFLDEEDTEAWWQNFEVNTKGAFLLAREFLRSLPSPASTPATLVNLASTGAWQVYPTMSGYSLSKLAALQLTAHVAAAYPHVTAVVLRPGLVETDMLLDAFRRFSLYSPALIGGVAVWLAAERPRFLSGRTIVANWDLHDLQKRAAEIEGGGLLKIDRQGEFGKGPFSS</sequence>
<keyword evidence="5" id="KW-1185">Reference proteome</keyword>
<dbReference type="CDD" id="cd05233">
    <property type="entry name" value="SDR_c"/>
    <property type="match status" value="1"/>
</dbReference>
<dbReference type="PRINTS" id="PR00080">
    <property type="entry name" value="SDRFAMILY"/>
</dbReference>
<comment type="similarity">
    <text evidence="1 3">Belongs to the short-chain dehydrogenases/reductases (SDR) family.</text>
</comment>
<dbReference type="Gene3D" id="3.40.50.720">
    <property type="entry name" value="NAD(P)-binding Rossmann-like Domain"/>
    <property type="match status" value="1"/>
</dbReference>
<dbReference type="SUPFAM" id="SSF51735">
    <property type="entry name" value="NAD(P)-binding Rossmann-fold domains"/>
    <property type="match status" value="1"/>
</dbReference>
<organism evidence="4 5">
    <name type="scientific">Schizothecium vesticola</name>
    <dbReference type="NCBI Taxonomy" id="314040"/>
    <lineage>
        <taxon>Eukaryota</taxon>
        <taxon>Fungi</taxon>
        <taxon>Dikarya</taxon>
        <taxon>Ascomycota</taxon>
        <taxon>Pezizomycotina</taxon>
        <taxon>Sordariomycetes</taxon>
        <taxon>Sordariomycetidae</taxon>
        <taxon>Sordariales</taxon>
        <taxon>Schizotheciaceae</taxon>
        <taxon>Schizothecium</taxon>
    </lineage>
</organism>
<evidence type="ECO:0000256" key="2">
    <source>
        <dbReference type="ARBA" id="ARBA00023002"/>
    </source>
</evidence>
<dbReference type="PRINTS" id="PR00081">
    <property type="entry name" value="GDHRDH"/>
</dbReference>
<dbReference type="Proteomes" id="UP001172155">
    <property type="component" value="Unassembled WGS sequence"/>
</dbReference>
<dbReference type="GO" id="GO:0016616">
    <property type="term" value="F:oxidoreductase activity, acting on the CH-OH group of donors, NAD or NADP as acceptor"/>
    <property type="evidence" value="ECO:0007669"/>
    <property type="project" value="TreeGrafter"/>
</dbReference>
<gene>
    <name evidence="4" type="ORF">B0T18DRAFT_436491</name>
</gene>
<evidence type="ECO:0000256" key="1">
    <source>
        <dbReference type="ARBA" id="ARBA00006484"/>
    </source>
</evidence>
<comment type="caution">
    <text evidence="4">The sequence shown here is derived from an EMBL/GenBank/DDBJ whole genome shotgun (WGS) entry which is preliminary data.</text>
</comment>
<dbReference type="Pfam" id="PF00106">
    <property type="entry name" value="adh_short"/>
    <property type="match status" value="1"/>
</dbReference>
<dbReference type="EMBL" id="JAUKUD010000002">
    <property type="protein sequence ID" value="KAK0752470.1"/>
    <property type="molecule type" value="Genomic_DNA"/>
</dbReference>
<name>A0AA40F7A1_9PEZI</name>
<evidence type="ECO:0008006" key="6">
    <source>
        <dbReference type="Google" id="ProtNLM"/>
    </source>
</evidence>
<protein>
    <recommendedName>
        <fullName evidence="6">NAD(P)-binding protein</fullName>
    </recommendedName>
</protein>
<proteinExistence type="inferred from homology"/>
<reference evidence="4" key="1">
    <citation type="submission" date="2023-06" db="EMBL/GenBank/DDBJ databases">
        <title>Genome-scale phylogeny and comparative genomics of the fungal order Sordariales.</title>
        <authorList>
            <consortium name="Lawrence Berkeley National Laboratory"/>
            <person name="Hensen N."/>
            <person name="Bonometti L."/>
            <person name="Westerberg I."/>
            <person name="Brannstrom I.O."/>
            <person name="Guillou S."/>
            <person name="Cros-Aarteil S."/>
            <person name="Calhoun S."/>
            <person name="Haridas S."/>
            <person name="Kuo A."/>
            <person name="Mondo S."/>
            <person name="Pangilinan J."/>
            <person name="Riley R."/>
            <person name="LaButti K."/>
            <person name="Andreopoulos B."/>
            <person name="Lipzen A."/>
            <person name="Chen C."/>
            <person name="Yanf M."/>
            <person name="Daum C."/>
            <person name="Ng V."/>
            <person name="Clum A."/>
            <person name="Steindorff A."/>
            <person name="Ohm R."/>
            <person name="Martin F."/>
            <person name="Silar P."/>
            <person name="Natvig D."/>
            <person name="Lalanne C."/>
            <person name="Gautier V."/>
            <person name="Ament-velasquez S.L."/>
            <person name="Kruys A."/>
            <person name="Hutchinson M.I."/>
            <person name="Powell A.J."/>
            <person name="Barry K."/>
            <person name="Miller A.N."/>
            <person name="Grigoriev I.V."/>
            <person name="Debuchy R."/>
            <person name="Gladieux P."/>
            <person name="Thoren M.H."/>
            <person name="Johannesson H."/>
        </authorList>
    </citation>
    <scope>NUCLEOTIDE SEQUENCE</scope>
    <source>
        <strain evidence="4">SMH3187-1</strain>
    </source>
</reference>
<dbReference type="AlphaFoldDB" id="A0AA40F7A1"/>